<gene>
    <name evidence="2" type="ORF">HNQ40_002470</name>
</gene>
<dbReference type="InterPro" id="IPR036866">
    <property type="entry name" value="RibonucZ/Hydroxyglut_hydro"/>
</dbReference>
<sequence length="237" mass="26147">MQVASGIHQFQTGDFNWYVVEAHGRLTVVDCGWPRHYRALLDGLEAMGRSVADVEAILLTHAHADHTGFAERLRKEAQAPVWVHEDDHGMALRRGQLPWFALVSRSWHPHLFGMLLHGALNGVFNLPRITEAKTFADGQTLDVPGRPVVIHTPGHTPGQVSFHFPDRNTLICGDTLVTLELLSGKAVTPQLAYEALNANGETSRRSLDKLRHLGEITLLPGHGKPWTGHLAEALAEV</sequence>
<organism evidence="2 3">
    <name type="scientific">Algisphaera agarilytica</name>
    <dbReference type="NCBI Taxonomy" id="1385975"/>
    <lineage>
        <taxon>Bacteria</taxon>
        <taxon>Pseudomonadati</taxon>
        <taxon>Planctomycetota</taxon>
        <taxon>Phycisphaerae</taxon>
        <taxon>Phycisphaerales</taxon>
        <taxon>Phycisphaeraceae</taxon>
        <taxon>Algisphaera</taxon>
    </lineage>
</organism>
<dbReference type="InterPro" id="IPR050855">
    <property type="entry name" value="NDM-1-like"/>
</dbReference>
<dbReference type="Pfam" id="PF00753">
    <property type="entry name" value="Lactamase_B"/>
    <property type="match status" value="1"/>
</dbReference>
<keyword evidence="2" id="KW-0378">Hydrolase</keyword>
<dbReference type="SUPFAM" id="SSF56281">
    <property type="entry name" value="Metallo-hydrolase/oxidoreductase"/>
    <property type="match status" value="1"/>
</dbReference>
<dbReference type="EMBL" id="JACHGY010000001">
    <property type="protein sequence ID" value="MBB6430664.1"/>
    <property type="molecule type" value="Genomic_DNA"/>
</dbReference>
<dbReference type="PANTHER" id="PTHR42951">
    <property type="entry name" value="METALLO-BETA-LACTAMASE DOMAIN-CONTAINING"/>
    <property type="match status" value="1"/>
</dbReference>
<evidence type="ECO:0000313" key="3">
    <source>
        <dbReference type="Proteomes" id="UP000541810"/>
    </source>
</evidence>
<accession>A0A7X0LL95</accession>
<dbReference type="CDD" id="cd07721">
    <property type="entry name" value="yflN-like_MBL-fold"/>
    <property type="match status" value="1"/>
</dbReference>
<dbReference type="GO" id="GO:0016787">
    <property type="term" value="F:hydrolase activity"/>
    <property type="evidence" value="ECO:0007669"/>
    <property type="project" value="UniProtKB-KW"/>
</dbReference>
<comment type="caution">
    <text evidence="2">The sequence shown here is derived from an EMBL/GenBank/DDBJ whole genome shotgun (WGS) entry which is preliminary data.</text>
</comment>
<reference evidence="2 3" key="1">
    <citation type="submission" date="2020-08" db="EMBL/GenBank/DDBJ databases">
        <title>Genomic Encyclopedia of Type Strains, Phase IV (KMG-IV): sequencing the most valuable type-strain genomes for metagenomic binning, comparative biology and taxonomic classification.</title>
        <authorList>
            <person name="Goeker M."/>
        </authorList>
    </citation>
    <scope>NUCLEOTIDE SEQUENCE [LARGE SCALE GENOMIC DNA]</scope>
    <source>
        <strain evidence="2 3">DSM 103725</strain>
    </source>
</reference>
<dbReference type="Proteomes" id="UP000541810">
    <property type="component" value="Unassembled WGS sequence"/>
</dbReference>
<feature type="domain" description="Metallo-beta-lactamase" evidence="1">
    <location>
        <begin position="14"/>
        <end position="222"/>
    </location>
</feature>
<dbReference type="InterPro" id="IPR001279">
    <property type="entry name" value="Metallo-B-lactamas"/>
</dbReference>
<proteinExistence type="predicted"/>
<dbReference type="RefSeq" id="WP_184678165.1">
    <property type="nucleotide sequence ID" value="NZ_JACHGY010000001.1"/>
</dbReference>
<dbReference type="SMART" id="SM00849">
    <property type="entry name" value="Lactamase_B"/>
    <property type="match status" value="1"/>
</dbReference>
<protein>
    <submittedName>
        <fullName evidence="2">Glyoxylase-like metal-dependent hydrolase (Beta-lactamase superfamily II)</fullName>
    </submittedName>
</protein>
<dbReference type="Gene3D" id="3.60.15.10">
    <property type="entry name" value="Ribonuclease Z/Hydroxyacylglutathione hydrolase-like"/>
    <property type="match status" value="1"/>
</dbReference>
<dbReference type="AlphaFoldDB" id="A0A7X0LL95"/>
<name>A0A7X0LL95_9BACT</name>
<keyword evidence="3" id="KW-1185">Reference proteome</keyword>
<evidence type="ECO:0000259" key="1">
    <source>
        <dbReference type="SMART" id="SM00849"/>
    </source>
</evidence>
<evidence type="ECO:0000313" key="2">
    <source>
        <dbReference type="EMBL" id="MBB6430664.1"/>
    </source>
</evidence>